<gene>
    <name evidence="1" type="ORF">KME60_11635</name>
</gene>
<evidence type="ECO:0000313" key="2">
    <source>
        <dbReference type="Proteomes" id="UP000729701"/>
    </source>
</evidence>
<sequence length="62" mass="7338">MTLEALEEFVIEVVNNQLNRRTHPQKDERSCEEVLATMDRIRWTPPPGSPTTLELLREERDF</sequence>
<protein>
    <submittedName>
        <fullName evidence="1">Uncharacterized protein</fullName>
    </submittedName>
</protein>
<dbReference type="Proteomes" id="UP000729701">
    <property type="component" value="Unassembled WGS sequence"/>
</dbReference>
<reference evidence="1" key="1">
    <citation type="submission" date="2021-05" db="EMBL/GenBank/DDBJ databases">
        <authorList>
            <person name="Pietrasiak N."/>
            <person name="Ward R."/>
            <person name="Stajich J.E."/>
            <person name="Kurbessoian T."/>
        </authorList>
    </citation>
    <scope>NUCLEOTIDE SEQUENCE</scope>
    <source>
        <strain evidence="1">GSE-NOS-MK-12-04C</strain>
    </source>
</reference>
<organism evidence="1 2">
    <name type="scientific">Cyanomargarita calcarea GSE-NOS-MK-12-04C</name>
    <dbReference type="NCBI Taxonomy" id="2839659"/>
    <lineage>
        <taxon>Bacteria</taxon>
        <taxon>Bacillati</taxon>
        <taxon>Cyanobacteriota</taxon>
        <taxon>Cyanophyceae</taxon>
        <taxon>Nostocales</taxon>
        <taxon>Cyanomargaritaceae</taxon>
        <taxon>Cyanomargarita</taxon>
    </lineage>
</organism>
<dbReference type="AlphaFoldDB" id="A0A951QKD8"/>
<dbReference type="EMBL" id="JAHHGZ010000010">
    <property type="protein sequence ID" value="MBW4668044.1"/>
    <property type="molecule type" value="Genomic_DNA"/>
</dbReference>
<reference evidence="1" key="2">
    <citation type="journal article" date="2022" name="Microbiol. Resour. Announc.">
        <title>Metagenome Sequencing to Explore Phylogenomics of Terrestrial Cyanobacteria.</title>
        <authorList>
            <person name="Ward R.D."/>
            <person name="Stajich J.E."/>
            <person name="Johansen J.R."/>
            <person name="Huntemann M."/>
            <person name="Clum A."/>
            <person name="Foster B."/>
            <person name="Foster B."/>
            <person name="Roux S."/>
            <person name="Palaniappan K."/>
            <person name="Varghese N."/>
            <person name="Mukherjee S."/>
            <person name="Reddy T.B.K."/>
            <person name="Daum C."/>
            <person name="Copeland A."/>
            <person name="Chen I.A."/>
            <person name="Ivanova N.N."/>
            <person name="Kyrpides N.C."/>
            <person name="Shapiro N."/>
            <person name="Eloe-Fadrosh E.A."/>
            <person name="Pietrasiak N."/>
        </authorList>
    </citation>
    <scope>NUCLEOTIDE SEQUENCE</scope>
    <source>
        <strain evidence="1">GSE-NOS-MK-12-04C</strain>
    </source>
</reference>
<evidence type="ECO:0000313" key="1">
    <source>
        <dbReference type="EMBL" id="MBW4668044.1"/>
    </source>
</evidence>
<comment type="caution">
    <text evidence="1">The sequence shown here is derived from an EMBL/GenBank/DDBJ whole genome shotgun (WGS) entry which is preliminary data.</text>
</comment>
<accession>A0A951QKD8</accession>
<name>A0A951QKD8_9CYAN</name>
<proteinExistence type="predicted"/>